<proteinExistence type="predicted"/>
<evidence type="ECO:0000313" key="1">
    <source>
        <dbReference type="EMBL" id="NWJ57718.1"/>
    </source>
</evidence>
<sequence length="240" mass="27709">MTDCLEYEGNKFYFYIGERLAARELVLKYHYSGRCHENPTLVGSLHLEGGLYGDKGELVACCMFSQSNNNTWALKKVDLIELVRLCRKEEIRVPLSWLVSRTVKAIKQTGRFDIAISYADATQDHHGGIYQACSWNFHTYRKPKEDGLIIDGKFVPKRSVSSRYGTYRRDKLGEMFDEVIEDPGVLKFAGEKPVTKTIEWGSHVDKGKYMYWIPLNKNGKKIAKRVLNFECNEYPKPKFT</sequence>
<gene>
    <name evidence="1" type="ORF">HX858_08225</name>
</gene>
<protein>
    <submittedName>
        <fullName evidence="1">Uncharacterized protein</fullName>
    </submittedName>
</protein>
<dbReference type="Pfam" id="PF25680">
    <property type="entry name" value="Mom"/>
    <property type="match status" value="1"/>
</dbReference>
<evidence type="ECO:0000313" key="2">
    <source>
        <dbReference type="Proteomes" id="UP000575480"/>
    </source>
</evidence>
<accession>A0A7K4MWD8</accession>
<comment type="caution">
    <text evidence="1">The sequence shown here is derived from an EMBL/GenBank/DDBJ whole genome shotgun (WGS) entry which is preliminary data.</text>
</comment>
<organism evidence="1 2">
    <name type="scientific">Marine Group I thaumarchaeote</name>
    <dbReference type="NCBI Taxonomy" id="2511932"/>
    <lineage>
        <taxon>Archaea</taxon>
        <taxon>Nitrososphaerota</taxon>
        <taxon>Marine Group I</taxon>
    </lineage>
</organism>
<dbReference type="AlphaFoldDB" id="A0A7K4MWD8"/>
<dbReference type="EMBL" id="JACATH010000012">
    <property type="protein sequence ID" value="NWJ57718.1"/>
    <property type="molecule type" value="Genomic_DNA"/>
</dbReference>
<reference evidence="1 2" key="1">
    <citation type="journal article" date="2019" name="Environ. Microbiol.">
        <title>Genomics insights into ecotype formation of ammonia-oxidizing archaea in the deep ocean.</title>
        <authorList>
            <person name="Wang Y."/>
            <person name="Huang J.M."/>
            <person name="Cui G.J."/>
            <person name="Nunoura T."/>
            <person name="Takaki Y."/>
            <person name="Li W.L."/>
            <person name="Li J."/>
            <person name="Gao Z.M."/>
            <person name="Takai K."/>
            <person name="Zhang A.Q."/>
            <person name="Stepanauskas R."/>
        </authorList>
    </citation>
    <scope>NUCLEOTIDE SEQUENCE [LARGE SCALE GENOMIC DNA]</scope>
    <source>
        <strain evidence="1 2">L15a</strain>
    </source>
</reference>
<dbReference type="Proteomes" id="UP000575480">
    <property type="component" value="Unassembled WGS sequence"/>
</dbReference>
<name>A0A7K4MWD8_9ARCH</name>
<dbReference type="InterPro" id="IPR057895">
    <property type="entry name" value="Mom"/>
</dbReference>